<proteinExistence type="predicted"/>
<dbReference type="Proteomes" id="UP001066276">
    <property type="component" value="Chromosome 12"/>
</dbReference>
<dbReference type="EMBL" id="JANPWB010000016">
    <property type="protein sequence ID" value="KAJ1080724.1"/>
    <property type="molecule type" value="Genomic_DNA"/>
</dbReference>
<name>A0AAV7KQP2_PLEWA</name>
<dbReference type="Pfam" id="PF15221">
    <property type="entry name" value="LEP503"/>
    <property type="match status" value="1"/>
</dbReference>
<accession>A0AAV7KQP2</accession>
<evidence type="ECO:0000313" key="2">
    <source>
        <dbReference type="Proteomes" id="UP001066276"/>
    </source>
</evidence>
<organism evidence="1 2">
    <name type="scientific">Pleurodeles waltl</name>
    <name type="common">Iberian ribbed newt</name>
    <dbReference type="NCBI Taxonomy" id="8319"/>
    <lineage>
        <taxon>Eukaryota</taxon>
        <taxon>Metazoa</taxon>
        <taxon>Chordata</taxon>
        <taxon>Craniata</taxon>
        <taxon>Vertebrata</taxon>
        <taxon>Euteleostomi</taxon>
        <taxon>Amphibia</taxon>
        <taxon>Batrachia</taxon>
        <taxon>Caudata</taxon>
        <taxon>Salamandroidea</taxon>
        <taxon>Salamandridae</taxon>
        <taxon>Pleurodelinae</taxon>
        <taxon>Pleurodeles</taxon>
    </lineage>
</organism>
<protein>
    <recommendedName>
        <fullName evidence="3">Lens epithelial cell protein LEP503</fullName>
    </recommendedName>
</protein>
<sequence length="81" mass="9156">MNELNRIRSLLSELSPMQAQRTAAAPLQGPFSLGQAFRDMSVPLPRSKNPLGMKLGYPLLQSLKECLYFLLCCWCIKELLD</sequence>
<keyword evidence="2" id="KW-1185">Reference proteome</keyword>
<evidence type="ECO:0008006" key="3">
    <source>
        <dbReference type="Google" id="ProtNLM"/>
    </source>
</evidence>
<dbReference type="PANTHER" id="PTHR16968:SF2">
    <property type="entry name" value="LENS EPITHELIAL CELL PROTEIN LEP503"/>
    <property type="match status" value="1"/>
</dbReference>
<gene>
    <name evidence="1" type="ORF">NDU88_000918</name>
</gene>
<dbReference type="AlphaFoldDB" id="A0AAV7KQP2"/>
<comment type="caution">
    <text evidence="1">The sequence shown here is derived from an EMBL/GenBank/DDBJ whole genome shotgun (WGS) entry which is preliminary data.</text>
</comment>
<reference evidence="1" key="1">
    <citation type="journal article" date="2022" name="bioRxiv">
        <title>Sequencing and chromosome-scale assembly of the giantPleurodeles waltlgenome.</title>
        <authorList>
            <person name="Brown T."/>
            <person name="Elewa A."/>
            <person name="Iarovenko S."/>
            <person name="Subramanian E."/>
            <person name="Araus A.J."/>
            <person name="Petzold A."/>
            <person name="Susuki M."/>
            <person name="Suzuki K.-i.T."/>
            <person name="Hayashi T."/>
            <person name="Toyoda A."/>
            <person name="Oliveira C."/>
            <person name="Osipova E."/>
            <person name="Leigh N.D."/>
            <person name="Simon A."/>
            <person name="Yun M.H."/>
        </authorList>
    </citation>
    <scope>NUCLEOTIDE SEQUENCE</scope>
    <source>
        <strain evidence="1">20211129_DDA</strain>
        <tissue evidence="1">Liver</tissue>
    </source>
</reference>
<evidence type="ECO:0000313" key="1">
    <source>
        <dbReference type="EMBL" id="KAJ1080724.1"/>
    </source>
</evidence>
<dbReference type="PANTHER" id="PTHR16968">
    <property type="entry name" value="LENS EPITHELIAL CELL PROTEIN LEP503"/>
    <property type="match status" value="1"/>
</dbReference>
<dbReference type="InterPro" id="IPR029194">
    <property type="entry name" value="LEP503"/>
</dbReference>